<evidence type="ECO:0000313" key="5">
    <source>
        <dbReference type="Proteomes" id="UP000192343"/>
    </source>
</evidence>
<sequence>MVRGLHFLLNRRRQTAEYRRRGVSMSTKGLKTAKELVQIMKQEISLMEEFRCNEEKLRDALKQSDWTSLSDHMERMGQIADWIDTTEKKRRDAYSALCADFDADDSIPFYQAIMSLPEDMRCECAELYRSLKFTTVKIKGVTWSLDSHIRSVSDTMQAVLNELFPYRKGRIYSRHGKTRTADTEPLVVNQHL</sequence>
<organism evidence="4 5">
    <name type="scientific">Marispirochaeta aestuarii</name>
    <dbReference type="NCBI Taxonomy" id="1963862"/>
    <lineage>
        <taxon>Bacteria</taxon>
        <taxon>Pseudomonadati</taxon>
        <taxon>Spirochaetota</taxon>
        <taxon>Spirochaetia</taxon>
        <taxon>Spirochaetales</taxon>
        <taxon>Spirochaetaceae</taxon>
        <taxon>Marispirochaeta</taxon>
    </lineage>
</organism>
<gene>
    <name evidence="4" type="ORF">B4O97_13030</name>
</gene>
<proteinExistence type="inferred from homology"/>
<reference evidence="4 5" key="1">
    <citation type="submission" date="2017-03" db="EMBL/GenBank/DDBJ databases">
        <title>Draft Genome sequence of Marispirochaeta sp. strain JC444.</title>
        <authorList>
            <person name="Shivani Y."/>
            <person name="Subhash Y."/>
            <person name="Sasikala C."/>
            <person name="Ramana C."/>
        </authorList>
    </citation>
    <scope>NUCLEOTIDE SEQUENCE [LARGE SCALE GENOMIC DNA]</scope>
    <source>
        <strain evidence="4 5">JC444</strain>
    </source>
</reference>
<dbReference type="EMBL" id="MWQY01000014">
    <property type="protein sequence ID" value="ORC34231.1"/>
    <property type="molecule type" value="Genomic_DNA"/>
</dbReference>
<dbReference type="Pfam" id="PF05130">
    <property type="entry name" value="FlgN"/>
    <property type="match status" value="1"/>
</dbReference>
<accession>A0A1Y1RW25</accession>
<dbReference type="RefSeq" id="WP_083051450.1">
    <property type="nucleotide sequence ID" value="NZ_MWQY01000014.1"/>
</dbReference>
<dbReference type="Proteomes" id="UP000192343">
    <property type="component" value="Unassembled WGS sequence"/>
</dbReference>
<comment type="similarity">
    <text evidence="2">Belongs to the FlgN family.</text>
</comment>
<dbReference type="GO" id="GO:0044780">
    <property type="term" value="P:bacterial-type flagellum assembly"/>
    <property type="evidence" value="ECO:0007669"/>
    <property type="project" value="InterPro"/>
</dbReference>
<dbReference type="AlphaFoldDB" id="A0A1Y1RW25"/>
<comment type="caution">
    <text evidence="4">The sequence shown here is derived from an EMBL/GenBank/DDBJ whole genome shotgun (WGS) entry which is preliminary data.</text>
</comment>
<name>A0A1Y1RW25_9SPIO</name>
<dbReference type="InterPro" id="IPR007809">
    <property type="entry name" value="FlgN-like"/>
</dbReference>
<evidence type="ECO:0000256" key="3">
    <source>
        <dbReference type="ARBA" id="ARBA00022795"/>
    </source>
</evidence>
<dbReference type="STRING" id="1963862.B4O97_13030"/>
<protein>
    <submittedName>
        <fullName evidence="4">Uncharacterized protein</fullName>
    </submittedName>
</protein>
<keyword evidence="3" id="KW-1005">Bacterial flagellum biogenesis</keyword>
<keyword evidence="5" id="KW-1185">Reference proteome</keyword>
<dbReference type="SUPFAM" id="SSF140566">
    <property type="entry name" value="FlgN-like"/>
    <property type="match status" value="1"/>
</dbReference>
<evidence type="ECO:0000256" key="2">
    <source>
        <dbReference type="ARBA" id="ARBA00007703"/>
    </source>
</evidence>
<evidence type="ECO:0000313" key="4">
    <source>
        <dbReference type="EMBL" id="ORC34231.1"/>
    </source>
</evidence>
<dbReference type="InterPro" id="IPR036679">
    <property type="entry name" value="FlgN-like_sf"/>
</dbReference>
<evidence type="ECO:0000256" key="1">
    <source>
        <dbReference type="ARBA" id="ARBA00002397"/>
    </source>
</evidence>
<dbReference type="Gene3D" id="1.20.58.300">
    <property type="entry name" value="FlgN-like"/>
    <property type="match status" value="1"/>
</dbReference>
<comment type="function">
    <text evidence="1">Required for the efficient initiation of filament assembly.</text>
</comment>